<dbReference type="InterPro" id="IPR038718">
    <property type="entry name" value="SNF2-like_sf"/>
</dbReference>
<evidence type="ECO:0000259" key="5">
    <source>
        <dbReference type="SMART" id="SM00487"/>
    </source>
</evidence>
<dbReference type="CDD" id="cd18793">
    <property type="entry name" value="SF2_C_SNF"/>
    <property type="match status" value="1"/>
</dbReference>
<dbReference type="OrthoDB" id="5330228at2759"/>
<feature type="compositionally biased region" description="Polar residues" evidence="4">
    <location>
        <begin position="516"/>
        <end position="553"/>
    </location>
</feature>
<evidence type="ECO:0000313" key="6">
    <source>
        <dbReference type="EMBL" id="KAA8908064.1"/>
    </source>
</evidence>
<dbReference type="GO" id="GO:0005634">
    <property type="term" value="C:nucleus"/>
    <property type="evidence" value="ECO:0007669"/>
    <property type="project" value="TreeGrafter"/>
</dbReference>
<dbReference type="InterPro" id="IPR049730">
    <property type="entry name" value="SNF2/RAD54-like_C"/>
</dbReference>
<dbReference type="GO" id="GO:0061630">
    <property type="term" value="F:ubiquitin protein ligase activity"/>
    <property type="evidence" value="ECO:0007669"/>
    <property type="project" value="TreeGrafter"/>
</dbReference>
<dbReference type="Pfam" id="PF00176">
    <property type="entry name" value="SNF2-rel_dom"/>
    <property type="match status" value="1"/>
</dbReference>
<dbReference type="InterPro" id="IPR052583">
    <property type="entry name" value="ATP-helicase/E3_Ub-Ligase"/>
</dbReference>
<dbReference type="SUPFAM" id="SSF57850">
    <property type="entry name" value="RING/U-box"/>
    <property type="match status" value="1"/>
</dbReference>
<evidence type="ECO:0000313" key="7">
    <source>
        <dbReference type="Proteomes" id="UP000449547"/>
    </source>
</evidence>
<dbReference type="GO" id="GO:0000209">
    <property type="term" value="P:protein polyubiquitination"/>
    <property type="evidence" value="ECO:0007669"/>
    <property type="project" value="TreeGrafter"/>
</dbReference>
<dbReference type="GO" id="GO:0006974">
    <property type="term" value="P:DNA damage response"/>
    <property type="evidence" value="ECO:0007669"/>
    <property type="project" value="TreeGrafter"/>
</dbReference>
<keyword evidence="3" id="KW-0067">ATP-binding</keyword>
<dbReference type="VEuPathDB" id="FungiDB:DIURU_000285"/>
<dbReference type="SUPFAM" id="SSF52540">
    <property type="entry name" value="P-loop containing nucleoside triphosphate hydrolases"/>
    <property type="match status" value="2"/>
</dbReference>
<keyword evidence="1" id="KW-0547">Nucleotide-binding</keyword>
<dbReference type="PANTHER" id="PTHR45865">
    <property type="entry name" value="E3 UBIQUITIN-PROTEIN LIGASE SHPRH FAMILY MEMBER"/>
    <property type="match status" value="1"/>
</dbReference>
<organism evidence="6 7">
    <name type="scientific">Diutina rugosa</name>
    <name type="common">Yeast</name>
    <name type="synonym">Candida rugosa</name>
    <dbReference type="NCBI Taxonomy" id="5481"/>
    <lineage>
        <taxon>Eukaryota</taxon>
        <taxon>Fungi</taxon>
        <taxon>Dikarya</taxon>
        <taxon>Ascomycota</taxon>
        <taxon>Saccharomycotina</taxon>
        <taxon>Pichiomycetes</taxon>
        <taxon>Debaryomycetaceae</taxon>
        <taxon>Diutina</taxon>
    </lineage>
</organism>
<proteinExistence type="predicted"/>
<dbReference type="InterPro" id="IPR013083">
    <property type="entry name" value="Znf_RING/FYVE/PHD"/>
</dbReference>
<evidence type="ECO:0000256" key="4">
    <source>
        <dbReference type="SAM" id="MobiDB-lite"/>
    </source>
</evidence>
<protein>
    <recommendedName>
        <fullName evidence="5">Helicase ATP-binding domain-containing protein</fullName>
    </recommendedName>
</protein>
<feature type="domain" description="Helicase ATP-binding" evidence="5">
    <location>
        <begin position="254"/>
        <end position="643"/>
    </location>
</feature>
<feature type="compositionally biased region" description="Basic and acidic residues" evidence="4">
    <location>
        <begin position="555"/>
        <end position="566"/>
    </location>
</feature>
<dbReference type="Proteomes" id="UP000449547">
    <property type="component" value="Unassembled WGS sequence"/>
</dbReference>
<sequence length="1497" mass="170211">MKVNRLDISGILSLVKSTVRYRLTRLLQEGNDDAVNEDLVTLFDESFELPFECPDPLANYKAVWPYNGNTYDLHVNSICIRVDTKSSTMFIYSKASDSLKLPSKALVLIDCSDNSIISSSERAISMLTLWKVTTVLTYSSTVAKSNGLVLDDPELRIHPNFDENNLRITIRMAIKTSFDLSSEISQPVAENLRCIADNTFKIDSVNYNLDSPKLHEVLLNDAHEVSTRLFYRAVSACTADMLPVPATNFEKYELRYKLFPFQRQTVDWILQKENLQYNQKTSKYEPIPVVSQEDSQNLQDFRCGSHLDLNSIGQLLRRLLSKHTFGWEVAMYGSQPRFLYNKYTAQTASFKAAAKAIAKWNEEPSLHLHAAKGILAEGVRLGKTFEVAATILINQRPKDKSQEPHKLANGKTIFTAGTTLIIVPMRLLSQWVSELKRFVPSLAVTIYKGANGYPELKNIPSCIAESFLCYDVVVAAYETLSVELDHAEYSSKQQPARRSTKRKGEDRNTRPKRLRSSTMDQSDFSVNTQESSGDLQTPNDSEVLQGENTATSVDDNDRGDEAPKERGSPLMELQFWRVVIDESQTMCHEDSRALRFVALVPKHHVWCVSGIPFNDSFEDIQFYLDILQCSPFNGVKLAWKMLKSCPREFVQLCSTLTIRHTYAMVCDDFELPLQHRVVVSCQFPTEVKKRYMSMKEKFSAIQRSNTKAKIKGLEELRMFCDFSVVASKVKSEKVESHTNDTPCMKSSLQQLQSLTKEKTIQFFEIQLQMGKSFADVAEYFCFKKIPHLAIELLAAGIESVKNILRHLSVQVESAITNKDNLRAKRFRTFMHSFVIVLHEYYYLTGFAHSQISCGDVDESFERDSVDISGFHSFDYKKGLCEISNDAETSASNALFGERTNDNADSKLVSEQFYDKAKLIRQRLFDMTVNHNLGLFKSIKDKQDELCAEVSLIEFNADLSEVVGSILKVKRVEQLNVEAKLINEKSKLLVEFLDKLDSENRMSIENLEKSLCDQEELQSIRTVLNELTAARVQGLLGVMSHRSCQKELSQFDDIEDLESFQKEAYKVRSSDGPSLYEIVKRLDIAGESTSKVREETGMILALQQVSLDKLTRGLAIHGCALFDALIDYSHYVHLILDSVKENNFQQCDQRTVAEEVTLKSTEHINLKKALDEAFNELRHLSGQMSNFELQDLLMCPIDHTKISMGVQLPCGHSYSSVTAESAFETGTFDKCGICRQRLPEFKSSPEFRKFTQSQNFLRPESHPNIEYEARSDDVVTASKDHMNAIDKSVVKKRYSTKVDVIVRHILYLKSRNPRVQIVIYSQFSKMLDYLGGALKMHDITFLRSLVSTNSKIDNSFLQGNTDGAKQFKASDSTVTCFLLDAHAQDTGLNLVNANHVFFCEPLVNKFLELQVTQHIQRIGQTKSTSIWIFMIEDTVEETIFSIAEKKWSEYLASADDFESKLFSEYGFIKAMIAGWSKRGEFMSDDDLQDIYNALEFQS</sequence>
<dbReference type="InterPro" id="IPR014001">
    <property type="entry name" value="Helicase_ATP-bd"/>
</dbReference>
<feature type="region of interest" description="Disordered" evidence="4">
    <location>
        <begin position="487"/>
        <end position="566"/>
    </location>
</feature>
<dbReference type="Gene3D" id="3.40.50.300">
    <property type="entry name" value="P-loop containing nucleotide triphosphate hydrolases"/>
    <property type="match status" value="1"/>
</dbReference>
<evidence type="ECO:0000256" key="1">
    <source>
        <dbReference type="ARBA" id="ARBA00022741"/>
    </source>
</evidence>
<keyword evidence="2" id="KW-0378">Hydrolase</keyword>
<gene>
    <name evidence="6" type="ORF">DIURU_000285</name>
</gene>
<dbReference type="GO" id="GO:0005524">
    <property type="term" value="F:ATP binding"/>
    <property type="evidence" value="ECO:0007669"/>
    <property type="project" value="InterPro"/>
</dbReference>
<accession>A0A642V587</accession>
<dbReference type="InterPro" id="IPR000330">
    <property type="entry name" value="SNF2_N"/>
</dbReference>
<name>A0A642V587_DIURU</name>
<keyword evidence="7" id="KW-1185">Reference proteome</keyword>
<reference evidence="6 7" key="1">
    <citation type="submission" date="2019-07" db="EMBL/GenBank/DDBJ databases">
        <title>Genome assembly of two rare yeast pathogens: Diutina rugosa and Trichomonascus ciferrii.</title>
        <authorList>
            <person name="Mixao V."/>
            <person name="Saus E."/>
            <person name="Hansen A."/>
            <person name="Lass-Flor C."/>
            <person name="Gabaldon T."/>
        </authorList>
    </citation>
    <scope>NUCLEOTIDE SEQUENCE [LARGE SCALE GENOMIC DNA]</scope>
    <source>
        <strain evidence="6 7">CBS 613</strain>
    </source>
</reference>
<dbReference type="EMBL" id="SWFT01000013">
    <property type="protein sequence ID" value="KAA8908064.1"/>
    <property type="molecule type" value="Genomic_DNA"/>
</dbReference>
<evidence type="ECO:0000256" key="3">
    <source>
        <dbReference type="ARBA" id="ARBA00022840"/>
    </source>
</evidence>
<dbReference type="SMART" id="SM00487">
    <property type="entry name" value="DEXDc"/>
    <property type="match status" value="1"/>
</dbReference>
<dbReference type="GeneID" id="54778938"/>
<dbReference type="OMA" id="NIMEKKW"/>
<dbReference type="PANTHER" id="PTHR45865:SF1">
    <property type="entry name" value="E3 UBIQUITIN-PROTEIN LIGASE SHPRH"/>
    <property type="match status" value="1"/>
</dbReference>
<dbReference type="GO" id="GO:0016787">
    <property type="term" value="F:hydrolase activity"/>
    <property type="evidence" value="ECO:0007669"/>
    <property type="project" value="UniProtKB-KW"/>
</dbReference>
<dbReference type="InterPro" id="IPR027417">
    <property type="entry name" value="P-loop_NTPase"/>
</dbReference>
<dbReference type="Gene3D" id="3.40.50.10810">
    <property type="entry name" value="Tandem AAA-ATPase domain"/>
    <property type="match status" value="2"/>
</dbReference>
<dbReference type="Gene3D" id="3.30.40.10">
    <property type="entry name" value="Zinc/RING finger domain, C3HC4 (zinc finger)"/>
    <property type="match status" value="1"/>
</dbReference>
<evidence type="ECO:0000256" key="2">
    <source>
        <dbReference type="ARBA" id="ARBA00022801"/>
    </source>
</evidence>
<comment type="caution">
    <text evidence="6">The sequence shown here is derived from an EMBL/GenBank/DDBJ whole genome shotgun (WGS) entry which is preliminary data.</text>
</comment>
<dbReference type="RefSeq" id="XP_034014906.1">
    <property type="nucleotide sequence ID" value="XM_034155546.1"/>
</dbReference>